<dbReference type="Gene3D" id="1.20.5.780">
    <property type="entry name" value="Single helix bin"/>
    <property type="match status" value="1"/>
</dbReference>
<keyword evidence="8" id="KW-1185">Reference proteome</keyword>
<evidence type="ECO:0008006" key="9">
    <source>
        <dbReference type="Google" id="ProtNLM"/>
    </source>
</evidence>
<dbReference type="PANTHER" id="PTHR35401">
    <property type="entry name" value="COPG FAMILY HELIX-TURN-HELIX PROTEIN-RELATED-RELATED"/>
    <property type="match status" value="1"/>
</dbReference>
<evidence type="ECO:0000256" key="6">
    <source>
        <dbReference type="ARBA" id="ARBA00049988"/>
    </source>
</evidence>
<dbReference type="InterPro" id="IPR010985">
    <property type="entry name" value="Ribbon_hlx_hlx"/>
</dbReference>
<dbReference type="SUPFAM" id="SSF47598">
    <property type="entry name" value="Ribbon-helix-helix"/>
    <property type="match status" value="1"/>
</dbReference>
<keyword evidence="5" id="KW-0804">Transcription</keyword>
<dbReference type="RefSeq" id="WP_088154825.1">
    <property type="nucleotide sequence ID" value="NZ_NHON01000072.1"/>
</dbReference>
<evidence type="ECO:0000313" key="8">
    <source>
        <dbReference type="Proteomes" id="UP000196655"/>
    </source>
</evidence>
<keyword evidence="2" id="KW-1277">Toxin-antitoxin system</keyword>
<comment type="similarity">
    <text evidence="6">Belongs to the TacA antitoxin family.</text>
</comment>
<keyword evidence="3" id="KW-0805">Transcription regulation</keyword>
<dbReference type="OrthoDB" id="559702at2"/>
<dbReference type="EMBL" id="NHON01000072">
    <property type="protein sequence ID" value="OWJ63985.1"/>
    <property type="molecule type" value="Genomic_DNA"/>
</dbReference>
<dbReference type="GO" id="GO:0006355">
    <property type="term" value="P:regulation of DNA-templated transcription"/>
    <property type="evidence" value="ECO:0007669"/>
    <property type="project" value="InterPro"/>
</dbReference>
<sequence length="91" mass="9992">MSLPEAKSERIEVRATPAMKALLQSAAASSHKNVTEFLLEAGLAAAEMTLADRRVFQLDDERWAAFQAALDRPVTAKPRLKKLLDGKSVLE</sequence>
<organism evidence="7 8">
    <name type="scientific">Inquilinus limosus</name>
    <dbReference type="NCBI Taxonomy" id="171674"/>
    <lineage>
        <taxon>Bacteria</taxon>
        <taxon>Pseudomonadati</taxon>
        <taxon>Pseudomonadota</taxon>
        <taxon>Alphaproteobacteria</taxon>
        <taxon>Rhodospirillales</taxon>
        <taxon>Rhodospirillaceae</taxon>
        <taxon>Inquilinus</taxon>
    </lineage>
</organism>
<evidence type="ECO:0000256" key="1">
    <source>
        <dbReference type="ARBA" id="ARBA00022491"/>
    </source>
</evidence>
<reference evidence="8" key="1">
    <citation type="submission" date="2017-05" db="EMBL/GenBank/DDBJ databases">
        <authorList>
            <person name="Macchi M."/>
            <person name="Festa S."/>
            <person name="Coppotelli B.M."/>
            <person name="Morelli I.S."/>
        </authorList>
    </citation>
    <scope>NUCLEOTIDE SEQUENCE [LARGE SCALE GENOMIC DNA]</scope>
    <source>
        <strain evidence="8">I</strain>
    </source>
</reference>
<dbReference type="GO" id="GO:0003677">
    <property type="term" value="F:DNA binding"/>
    <property type="evidence" value="ECO:0007669"/>
    <property type="project" value="UniProtKB-KW"/>
</dbReference>
<gene>
    <name evidence="7" type="ORF">BWR60_26985</name>
</gene>
<dbReference type="InterPro" id="IPR014795">
    <property type="entry name" value="TacA_1-like"/>
</dbReference>
<proteinExistence type="inferred from homology"/>
<protein>
    <recommendedName>
        <fullName evidence="9">DUF1778 domain-containing protein</fullName>
    </recommendedName>
</protein>
<keyword evidence="1" id="KW-0678">Repressor</keyword>
<evidence type="ECO:0000256" key="3">
    <source>
        <dbReference type="ARBA" id="ARBA00023015"/>
    </source>
</evidence>
<dbReference type="Pfam" id="PF08681">
    <property type="entry name" value="TacA1"/>
    <property type="match status" value="1"/>
</dbReference>
<evidence type="ECO:0000313" key="7">
    <source>
        <dbReference type="EMBL" id="OWJ63985.1"/>
    </source>
</evidence>
<name>A0A211ZFG9_9PROT</name>
<evidence type="ECO:0000256" key="4">
    <source>
        <dbReference type="ARBA" id="ARBA00023125"/>
    </source>
</evidence>
<keyword evidence="4" id="KW-0238">DNA-binding</keyword>
<dbReference type="Proteomes" id="UP000196655">
    <property type="component" value="Unassembled WGS sequence"/>
</dbReference>
<evidence type="ECO:0000256" key="2">
    <source>
        <dbReference type="ARBA" id="ARBA00022649"/>
    </source>
</evidence>
<comment type="caution">
    <text evidence="7">The sequence shown here is derived from an EMBL/GenBank/DDBJ whole genome shotgun (WGS) entry which is preliminary data.</text>
</comment>
<evidence type="ECO:0000256" key="5">
    <source>
        <dbReference type="ARBA" id="ARBA00023163"/>
    </source>
</evidence>
<accession>A0A211ZFG9</accession>
<dbReference type="AlphaFoldDB" id="A0A211ZFG9"/>
<dbReference type="PANTHER" id="PTHR35401:SF1">
    <property type="entry name" value="CYTOPLASMIC PROTEIN"/>
    <property type="match status" value="1"/>
</dbReference>